<dbReference type="PROSITE" id="PS00028">
    <property type="entry name" value="ZINC_FINGER_C2H2_1"/>
    <property type="match status" value="7"/>
</dbReference>
<keyword evidence="10" id="KW-0539">Nucleus</keyword>
<sequence length="445" mass="51015">IDMYEPPEHPQTEYPSTDIKEESPTYGEGNLTDSDLYKLTKCAQADLNACRVRFTTDPDIYSPTEHTQTENRPGNLDENVYVMPRPLRLNPTTSLTESRETNQELKCPECGKCFIHTSDLAAHRMIHTEEKTKCSTDPLGLIPCMTLTESNKQKPFKCNECGKFRFITDPDIYPPTEHTKTEYTLGNLEEYVNLMPRPLKVNPTTSLTESRDLKHELKCSECGKCFTYSSQLKRHKTIHTGEKPFECTECGKCFTQASTLVAHKRIHTGEKPFKCTECGKYFTRGDNLAAHKRIHTGEKNKCRSNPMETNPSMRLAESNKKKNTFRCNECGKCLKHIASLRRHKWIHTGEKTFSCTECRKCFTRAENLAAHQRIHTGENIFRCSECEKCFSRASTLTEHVRIHTGEKPFKCPDCCKCFTRAATLVRHRRKMTFLGCMPPLVRVSS</sequence>
<dbReference type="InterPro" id="IPR050331">
    <property type="entry name" value="Zinc_finger"/>
</dbReference>
<feature type="domain" description="C2H2-type" evidence="13">
    <location>
        <begin position="409"/>
        <end position="438"/>
    </location>
</feature>
<evidence type="ECO:0000259" key="13">
    <source>
        <dbReference type="PROSITE" id="PS50157"/>
    </source>
</evidence>
<feature type="compositionally biased region" description="Basic and acidic residues" evidence="12">
    <location>
        <begin position="1"/>
        <end position="11"/>
    </location>
</feature>
<feature type="domain" description="C2H2-type" evidence="13">
    <location>
        <begin position="273"/>
        <end position="300"/>
    </location>
</feature>
<dbReference type="FunFam" id="3.30.160.60:FF:000383">
    <property type="entry name" value="Uncharacterized protein"/>
    <property type="match status" value="1"/>
</dbReference>
<comment type="similarity">
    <text evidence="2">Belongs to the krueppel C2H2-type zinc-finger protein family.</text>
</comment>
<dbReference type="SMART" id="SM00355">
    <property type="entry name" value="ZnF_C2H2"/>
    <property type="match status" value="8"/>
</dbReference>
<evidence type="ECO:0000256" key="11">
    <source>
        <dbReference type="PROSITE-ProRule" id="PRU00042"/>
    </source>
</evidence>
<dbReference type="GO" id="GO:0005634">
    <property type="term" value="C:nucleus"/>
    <property type="evidence" value="ECO:0007669"/>
    <property type="project" value="UniProtKB-SubCell"/>
</dbReference>
<feature type="domain" description="C2H2-type" evidence="13">
    <location>
        <begin position="325"/>
        <end position="352"/>
    </location>
</feature>
<dbReference type="PANTHER" id="PTHR16515:SF49">
    <property type="entry name" value="GASTRULA ZINC FINGER PROTEIN XLCGF49.1-LIKE-RELATED"/>
    <property type="match status" value="1"/>
</dbReference>
<evidence type="ECO:0000256" key="9">
    <source>
        <dbReference type="ARBA" id="ARBA00023163"/>
    </source>
</evidence>
<keyword evidence="8" id="KW-0238">DNA-binding</keyword>
<dbReference type="PANTHER" id="PTHR16515">
    <property type="entry name" value="PR DOMAIN ZINC FINGER PROTEIN"/>
    <property type="match status" value="1"/>
</dbReference>
<evidence type="ECO:0000313" key="14">
    <source>
        <dbReference type="Ensembl" id="ENSLLEP00000020787.1"/>
    </source>
</evidence>
<evidence type="ECO:0000256" key="2">
    <source>
        <dbReference type="ARBA" id="ARBA00006991"/>
    </source>
</evidence>
<keyword evidence="4" id="KW-0677">Repeat</keyword>
<dbReference type="Proteomes" id="UP000694569">
    <property type="component" value="Unplaced"/>
</dbReference>
<feature type="domain" description="C2H2-type" evidence="13">
    <location>
        <begin position="217"/>
        <end position="244"/>
    </location>
</feature>
<dbReference type="FunFam" id="3.30.160.60:FF:001480">
    <property type="entry name" value="Si:cabz01071911.3"/>
    <property type="match status" value="1"/>
</dbReference>
<dbReference type="FunFam" id="3.30.160.60:FF:001270">
    <property type="entry name" value="zinc finger protein 583 isoform X1"/>
    <property type="match status" value="1"/>
</dbReference>
<evidence type="ECO:0000313" key="15">
    <source>
        <dbReference type="Proteomes" id="UP000694569"/>
    </source>
</evidence>
<dbReference type="Ensembl" id="ENSLLET00000021599.1">
    <property type="protein sequence ID" value="ENSLLEP00000020787.1"/>
    <property type="gene ID" value="ENSLLEG00000013145.1"/>
</dbReference>
<dbReference type="InterPro" id="IPR036236">
    <property type="entry name" value="Znf_C2H2_sf"/>
</dbReference>
<reference evidence="14" key="1">
    <citation type="submission" date="2025-08" db="UniProtKB">
        <authorList>
            <consortium name="Ensembl"/>
        </authorList>
    </citation>
    <scope>IDENTIFICATION</scope>
</reference>
<evidence type="ECO:0000256" key="1">
    <source>
        <dbReference type="ARBA" id="ARBA00004123"/>
    </source>
</evidence>
<evidence type="ECO:0000256" key="12">
    <source>
        <dbReference type="SAM" id="MobiDB-lite"/>
    </source>
</evidence>
<evidence type="ECO:0000256" key="5">
    <source>
        <dbReference type="ARBA" id="ARBA00022771"/>
    </source>
</evidence>
<evidence type="ECO:0000256" key="7">
    <source>
        <dbReference type="ARBA" id="ARBA00023015"/>
    </source>
</evidence>
<accession>A0A8C5N2U1</accession>
<keyword evidence="3" id="KW-0479">Metal-binding</keyword>
<dbReference type="GO" id="GO:0045892">
    <property type="term" value="P:negative regulation of DNA-templated transcription"/>
    <property type="evidence" value="ECO:0007669"/>
    <property type="project" value="UniProtKB-ARBA"/>
</dbReference>
<feature type="domain" description="C2H2-type" evidence="13">
    <location>
        <begin position="381"/>
        <end position="408"/>
    </location>
</feature>
<dbReference type="FunFam" id="3.30.160.60:FF:002239">
    <property type="entry name" value="Zinc finger protein 226"/>
    <property type="match status" value="1"/>
</dbReference>
<name>A0A8C5N2U1_9ANUR</name>
<feature type="domain" description="C2H2-type" evidence="13">
    <location>
        <begin position="105"/>
        <end position="132"/>
    </location>
</feature>
<dbReference type="FunFam" id="3.30.160.60:FF:000710">
    <property type="entry name" value="Zinc finger protein 768"/>
    <property type="match status" value="1"/>
</dbReference>
<keyword evidence="6" id="KW-0862">Zinc</keyword>
<dbReference type="FunFam" id="3.30.160.60:FF:002343">
    <property type="entry name" value="Zinc finger protein 33A"/>
    <property type="match status" value="1"/>
</dbReference>
<reference evidence="14" key="2">
    <citation type="submission" date="2025-09" db="UniProtKB">
        <authorList>
            <consortium name="Ensembl"/>
        </authorList>
    </citation>
    <scope>IDENTIFICATION</scope>
</reference>
<dbReference type="GeneTree" id="ENSGT00940000154715"/>
<dbReference type="Gene3D" id="3.30.160.60">
    <property type="entry name" value="Classic Zinc Finger"/>
    <property type="match status" value="8"/>
</dbReference>
<dbReference type="InterPro" id="IPR013087">
    <property type="entry name" value="Znf_C2H2_type"/>
</dbReference>
<evidence type="ECO:0000256" key="6">
    <source>
        <dbReference type="ARBA" id="ARBA00022833"/>
    </source>
</evidence>
<feature type="domain" description="C2H2-type" evidence="13">
    <location>
        <begin position="245"/>
        <end position="272"/>
    </location>
</feature>
<feature type="region of interest" description="Disordered" evidence="12">
    <location>
        <begin position="1"/>
        <end position="31"/>
    </location>
</feature>
<dbReference type="GO" id="GO:0008270">
    <property type="term" value="F:zinc ion binding"/>
    <property type="evidence" value="ECO:0007669"/>
    <property type="project" value="UniProtKB-KW"/>
</dbReference>
<evidence type="ECO:0000256" key="4">
    <source>
        <dbReference type="ARBA" id="ARBA00022737"/>
    </source>
</evidence>
<protein>
    <recommendedName>
        <fullName evidence="13">C2H2-type domain-containing protein</fullName>
    </recommendedName>
</protein>
<organism evidence="14 15">
    <name type="scientific">Leptobrachium leishanense</name>
    <name type="common">Leishan spiny toad</name>
    <dbReference type="NCBI Taxonomy" id="445787"/>
    <lineage>
        <taxon>Eukaryota</taxon>
        <taxon>Metazoa</taxon>
        <taxon>Chordata</taxon>
        <taxon>Craniata</taxon>
        <taxon>Vertebrata</taxon>
        <taxon>Euteleostomi</taxon>
        <taxon>Amphibia</taxon>
        <taxon>Batrachia</taxon>
        <taxon>Anura</taxon>
        <taxon>Pelobatoidea</taxon>
        <taxon>Megophryidae</taxon>
        <taxon>Leptobrachium</taxon>
    </lineage>
</organism>
<keyword evidence="7" id="KW-0805">Transcription regulation</keyword>
<evidence type="ECO:0000256" key="3">
    <source>
        <dbReference type="ARBA" id="ARBA00022723"/>
    </source>
</evidence>
<dbReference type="GO" id="GO:0043565">
    <property type="term" value="F:sequence-specific DNA binding"/>
    <property type="evidence" value="ECO:0007669"/>
    <property type="project" value="UniProtKB-ARBA"/>
</dbReference>
<dbReference type="FunFam" id="3.30.160.60:FF:000624">
    <property type="entry name" value="zinc finger protein 697"/>
    <property type="match status" value="1"/>
</dbReference>
<keyword evidence="5 11" id="KW-0863">Zinc-finger</keyword>
<dbReference type="SUPFAM" id="SSF57667">
    <property type="entry name" value="beta-beta-alpha zinc fingers"/>
    <property type="match status" value="5"/>
</dbReference>
<proteinExistence type="inferred from homology"/>
<keyword evidence="15" id="KW-1185">Reference proteome</keyword>
<feature type="domain" description="C2H2-type" evidence="13">
    <location>
        <begin position="353"/>
        <end position="380"/>
    </location>
</feature>
<dbReference type="PROSITE" id="PS50157">
    <property type="entry name" value="ZINC_FINGER_C2H2_2"/>
    <property type="match status" value="8"/>
</dbReference>
<comment type="subcellular location">
    <subcellularLocation>
        <location evidence="1">Nucleus</location>
    </subcellularLocation>
</comment>
<dbReference type="Pfam" id="PF00096">
    <property type="entry name" value="zf-C2H2"/>
    <property type="match status" value="7"/>
</dbReference>
<dbReference type="AlphaFoldDB" id="A0A8C5N2U1"/>
<evidence type="ECO:0000256" key="8">
    <source>
        <dbReference type="ARBA" id="ARBA00023125"/>
    </source>
</evidence>
<keyword evidence="9" id="KW-0804">Transcription</keyword>
<evidence type="ECO:0000256" key="10">
    <source>
        <dbReference type="ARBA" id="ARBA00023242"/>
    </source>
</evidence>